<accession>A0A0E0EN47</accession>
<sequence>MRWLCRVAPGDKHGTFGRRRNENDGLPLRFMLGRKKTTRASPRFSLPSHQQRMMLFSAAGTFPTTAPRQRRPPQGDGDLSKVVALSPRATPLSWSHHECAS</sequence>
<reference evidence="2" key="2">
    <citation type="submission" date="2018-05" db="EMBL/GenBank/DDBJ databases">
        <title>OmerRS3 (Oryza meridionalis Reference Sequence Version 3).</title>
        <authorList>
            <person name="Zhang J."/>
            <person name="Kudrna D."/>
            <person name="Lee S."/>
            <person name="Talag J."/>
            <person name="Welchert J."/>
            <person name="Wing R.A."/>
        </authorList>
    </citation>
    <scope>NUCLEOTIDE SEQUENCE [LARGE SCALE GENOMIC DNA]</scope>
    <source>
        <strain evidence="2">cv. OR44</strain>
    </source>
</reference>
<dbReference type="AlphaFoldDB" id="A0A0E0EN47"/>
<proteinExistence type="predicted"/>
<protein>
    <submittedName>
        <fullName evidence="2">Uncharacterized protein</fullName>
    </submittedName>
</protein>
<evidence type="ECO:0000256" key="1">
    <source>
        <dbReference type="SAM" id="MobiDB-lite"/>
    </source>
</evidence>
<reference evidence="2" key="1">
    <citation type="submission" date="2015-04" db="UniProtKB">
        <authorList>
            <consortium name="EnsemblPlants"/>
        </authorList>
    </citation>
    <scope>IDENTIFICATION</scope>
</reference>
<name>A0A0E0EN47_9ORYZ</name>
<dbReference type="Gramene" id="OMERI08G16220.1">
    <property type="protein sequence ID" value="OMERI08G16220.1"/>
    <property type="gene ID" value="OMERI08G16220"/>
</dbReference>
<keyword evidence="3" id="KW-1185">Reference proteome</keyword>
<feature type="region of interest" description="Disordered" evidence="1">
    <location>
        <begin position="60"/>
        <end position="80"/>
    </location>
</feature>
<dbReference type="EnsemblPlants" id="OMERI08G16220.1">
    <property type="protein sequence ID" value="OMERI08G16220.1"/>
    <property type="gene ID" value="OMERI08G16220"/>
</dbReference>
<dbReference type="Proteomes" id="UP000008021">
    <property type="component" value="Chromosome 8"/>
</dbReference>
<evidence type="ECO:0000313" key="3">
    <source>
        <dbReference type="Proteomes" id="UP000008021"/>
    </source>
</evidence>
<organism evidence="2">
    <name type="scientific">Oryza meridionalis</name>
    <dbReference type="NCBI Taxonomy" id="40149"/>
    <lineage>
        <taxon>Eukaryota</taxon>
        <taxon>Viridiplantae</taxon>
        <taxon>Streptophyta</taxon>
        <taxon>Embryophyta</taxon>
        <taxon>Tracheophyta</taxon>
        <taxon>Spermatophyta</taxon>
        <taxon>Magnoliopsida</taxon>
        <taxon>Liliopsida</taxon>
        <taxon>Poales</taxon>
        <taxon>Poaceae</taxon>
        <taxon>BOP clade</taxon>
        <taxon>Oryzoideae</taxon>
        <taxon>Oryzeae</taxon>
        <taxon>Oryzinae</taxon>
        <taxon>Oryza</taxon>
    </lineage>
</organism>
<dbReference type="HOGENOM" id="CLU_2296208_0_0_1"/>
<evidence type="ECO:0000313" key="2">
    <source>
        <dbReference type="EnsemblPlants" id="OMERI08G16220.1"/>
    </source>
</evidence>